<dbReference type="GO" id="GO:0022857">
    <property type="term" value="F:transmembrane transporter activity"/>
    <property type="evidence" value="ECO:0007669"/>
    <property type="project" value="InterPro"/>
</dbReference>
<keyword evidence="5 6" id="KW-0472">Membrane</keyword>
<feature type="transmembrane region" description="Helical" evidence="6">
    <location>
        <begin position="340"/>
        <end position="359"/>
    </location>
</feature>
<evidence type="ECO:0000256" key="5">
    <source>
        <dbReference type="ARBA" id="ARBA00023136"/>
    </source>
</evidence>
<feature type="transmembrane region" description="Helical" evidence="6">
    <location>
        <begin position="262"/>
        <end position="283"/>
    </location>
</feature>
<dbReference type="Pfam" id="PF02653">
    <property type="entry name" value="BPD_transp_2"/>
    <property type="match status" value="1"/>
</dbReference>
<evidence type="ECO:0000256" key="3">
    <source>
        <dbReference type="ARBA" id="ARBA00022692"/>
    </source>
</evidence>
<comment type="caution">
    <text evidence="7">The sequence shown here is derived from an EMBL/GenBank/DDBJ whole genome shotgun (WGS) entry which is preliminary data.</text>
</comment>
<keyword evidence="8" id="KW-1185">Reference proteome</keyword>
<evidence type="ECO:0000313" key="8">
    <source>
        <dbReference type="Proteomes" id="UP000287687"/>
    </source>
</evidence>
<dbReference type="CDD" id="cd06580">
    <property type="entry name" value="TM_PBP1_transp_TpRbsC_like"/>
    <property type="match status" value="1"/>
</dbReference>
<evidence type="ECO:0000256" key="4">
    <source>
        <dbReference type="ARBA" id="ARBA00022989"/>
    </source>
</evidence>
<feature type="transmembrane region" description="Helical" evidence="6">
    <location>
        <begin position="168"/>
        <end position="188"/>
    </location>
</feature>
<dbReference type="Proteomes" id="UP000287687">
    <property type="component" value="Unassembled WGS sequence"/>
</dbReference>
<comment type="subcellular location">
    <subcellularLocation>
        <location evidence="1">Cell membrane</location>
        <topology evidence="1">Multi-pass membrane protein</topology>
    </subcellularLocation>
</comment>
<accession>A0A3S3RQ33</accession>
<feature type="transmembrane region" description="Helical" evidence="6">
    <location>
        <begin position="208"/>
        <end position="232"/>
    </location>
</feature>
<feature type="transmembrane region" description="Helical" evidence="6">
    <location>
        <begin position="110"/>
        <end position="129"/>
    </location>
</feature>
<evidence type="ECO:0000256" key="1">
    <source>
        <dbReference type="ARBA" id="ARBA00004651"/>
    </source>
</evidence>
<evidence type="ECO:0000256" key="6">
    <source>
        <dbReference type="SAM" id="Phobius"/>
    </source>
</evidence>
<feature type="transmembrane region" description="Helical" evidence="6">
    <location>
        <begin position="77"/>
        <end position="98"/>
    </location>
</feature>
<keyword evidence="2" id="KW-1003">Cell membrane</keyword>
<sequence>MSVEVQDPSANSQAAAKSDIIVRRRLLSDRLQLIALSLGPLVAAILVASLILIAMGVDPVAYYTYIVNRGLLSPSGIEATLTRMGPLLLIAAGLIVAFRAGIWNLGGDAQFLLGAVVVAALAPVLTAYMPVWLVLIVTLIVGAIIGALWSLVPALLRARQGVNEIITTMMMSFLGISLSNVLVKIFFLDPATNVPQTRTLPVEDRLPRLFDTTISSGVLIGLVAILVVHYVMAKTAFGLKLRIVGANAKAAVHAGLSVSALTIGVFAISAGFSGLSGAIAVLGQYGNVRADWNPAYTLTIVPLVFLARFNGFATIAYVFLFSVLSIGSESAARRLGVPNYFTLVTMAILLILLGITEMLDQKRRESRRT</sequence>
<feature type="transmembrane region" description="Helical" evidence="6">
    <location>
        <begin position="295"/>
        <end position="320"/>
    </location>
</feature>
<evidence type="ECO:0000313" key="7">
    <source>
        <dbReference type="EMBL" id="RWX81658.1"/>
    </source>
</evidence>
<dbReference type="InterPro" id="IPR001851">
    <property type="entry name" value="ABC_transp_permease"/>
</dbReference>
<keyword evidence="4 6" id="KW-1133">Transmembrane helix</keyword>
<organism evidence="7 8">
    <name type="scientific">Neorhizobium lilium</name>
    <dbReference type="NCBI Taxonomy" id="2503024"/>
    <lineage>
        <taxon>Bacteria</taxon>
        <taxon>Pseudomonadati</taxon>
        <taxon>Pseudomonadota</taxon>
        <taxon>Alphaproteobacteria</taxon>
        <taxon>Hyphomicrobiales</taxon>
        <taxon>Rhizobiaceae</taxon>
        <taxon>Rhizobium/Agrobacterium group</taxon>
        <taxon>Neorhizobium</taxon>
    </lineage>
</organism>
<feature type="transmembrane region" description="Helical" evidence="6">
    <location>
        <begin position="135"/>
        <end position="156"/>
    </location>
</feature>
<feature type="transmembrane region" description="Helical" evidence="6">
    <location>
        <begin position="33"/>
        <end position="57"/>
    </location>
</feature>
<dbReference type="OrthoDB" id="9809785at2"/>
<keyword evidence="3 6" id="KW-0812">Transmembrane</keyword>
<gene>
    <name evidence="7" type="ORF">EPK99_05205</name>
</gene>
<protein>
    <submittedName>
        <fullName evidence="7">ABC transporter permease</fullName>
    </submittedName>
</protein>
<dbReference type="PANTHER" id="PTHR47089:SF1">
    <property type="entry name" value="GUANOSINE ABC TRANSPORTER PERMEASE PROTEIN NUPP"/>
    <property type="match status" value="1"/>
</dbReference>
<reference evidence="7 8" key="1">
    <citation type="submission" date="2019-01" db="EMBL/GenBank/DDBJ databases">
        <title>The draft genome of Rhizobium sp. 24NR.</title>
        <authorList>
            <person name="Liu L."/>
            <person name="Liang L."/>
            <person name="Shi S."/>
            <person name="Xu L."/>
            <person name="Wang X."/>
            <person name="Li L."/>
            <person name="Zhang X."/>
        </authorList>
    </citation>
    <scope>NUCLEOTIDE SEQUENCE [LARGE SCALE GENOMIC DNA]</scope>
    <source>
        <strain evidence="7 8">24NR</strain>
    </source>
</reference>
<dbReference type="GO" id="GO:0005886">
    <property type="term" value="C:plasma membrane"/>
    <property type="evidence" value="ECO:0007669"/>
    <property type="project" value="UniProtKB-SubCell"/>
</dbReference>
<dbReference type="PANTHER" id="PTHR47089">
    <property type="entry name" value="ABC TRANSPORTER, PERMEASE PROTEIN"/>
    <property type="match status" value="1"/>
</dbReference>
<dbReference type="AlphaFoldDB" id="A0A3S3RQ33"/>
<dbReference type="EMBL" id="SBIP01000001">
    <property type="protein sequence ID" value="RWX81658.1"/>
    <property type="molecule type" value="Genomic_DNA"/>
</dbReference>
<proteinExistence type="predicted"/>
<name>A0A3S3RQ33_9HYPH</name>
<dbReference type="RefSeq" id="WP_128441716.1">
    <property type="nucleotide sequence ID" value="NZ_SBIP01000001.1"/>
</dbReference>
<evidence type="ECO:0000256" key="2">
    <source>
        <dbReference type="ARBA" id="ARBA00022475"/>
    </source>
</evidence>